<keyword evidence="1" id="KW-1133">Transmembrane helix</keyword>
<keyword evidence="3" id="KW-0255">Endonuclease</keyword>
<keyword evidence="3" id="KW-0378">Hydrolase</keyword>
<gene>
    <name evidence="3" type="ORF">WDU93_05020</name>
</gene>
<keyword evidence="4" id="KW-1185">Reference proteome</keyword>
<feature type="transmembrane region" description="Helical" evidence="1">
    <location>
        <begin position="67"/>
        <end position="87"/>
    </location>
</feature>
<reference evidence="3 4" key="1">
    <citation type="submission" date="2024-02" db="EMBL/GenBank/DDBJ databases">
        <authorList>
            <person name="Saticioglu I.B."/>
        </authorList>
    </citation>
    <scope>NUCLEOTIDE SEQUENCE [LARGE SCALE GENOMIC DNA]</scope>
    <source>
        <strain evidence="3 4">Mu-43</strain>
    </source>
</reference>
<accession>A0ABU8LIA2</accession>
<comment type="caution">
    <text evidence="3">The sequence shown here is derived from an EMBL/GenBank/DDBJ whole genome shotgun (WGS) entry which is preliminary data.</text>
</comment>
<evidence type="ECO:0000313" key="3">
    <source>
        <dbReference type="EMBL" id="MEJ1091049.1"/>
    </source>
</evidence>
<evidence type="ECO:0000259" key="2">
    <source>
        <dbReference type="Pfam" id="PF03372"/>
    </source>
</evidence>
<evidence type="ECO:0000313" key="4">
    <source>
        <dbReference type="Proteomes" id="UP001366085"/>
    </source>
</evidence>
<name>A0ABU8LIA2_9MICO</name>
<keyword evidence="1" id="KW-0812">Transmembrane</keyword>
<keyword evidence="1" id="KW-0472">Membrane</keyword>
<dbReference type="Pfam" id="PF03372">
    <property type="entry name" value="Exo_endo_phos"/>
    <property type="match status" value="1"/>
</dbReference>
<dbReference type="Proteomes" id="UP001366085">
    <property type="component" value="Unassembled WGS sequence"/>
</dbReference>
<dbReference type="InterPro" id="IPR036691">
    <property type="entry name" value="Endo/exonu/phosph_ase_sf"/>
</dbReference>
<dbReference type="Gene3D" id="3.60.10.10">
    <property type="entry name" value="Endonuclease/exonuclease/phosphatase"/>
    <property type="match status" value="1"/>
</dbReference>
<organism evidence="3 4">
    <name type="scientific">Microbacterium istanbulense</name>
    <dbReference type="NCBI Taxonomy" id="3122049"/>
    <lineage>
        <taxon>Bacteria</taxon>
        <taxon>Bacillati</taxon>
        <taxon>Actinomycetota</taxon>
        <taxon>Actinomycetes</taxon>
        <taxon>Micrococcales</taxon>
        <taxon>Microbacteriaceae</taxon>
        <taxon>Microbacterium</taxon>
    </lineage>
</organism>
<dbReference type="SUPFAM" id="SSF56219">
    <property type="entry name" value="DNase I-like"/>
    <property type="match status" value="1"/>
</dbReference>
<keyword evidence="3" id="KW-0540">Nuclease</keyword>
<protein>
    <submittedName>
        <fullName evidence="3">Endonuclease/exonuclease/phosphatase family protein</fullName>
    </submittedName>
</protein>
<feature type="transmembrane region" description="Helical" evidence="1">
    <location>
        <begin position="40"/>
        <end position="60"/>
    </location>
</feature>
<feature type="domain" description="Endonuclease/exonuclease/phosphatase" evidence="2">
    <location>
        <begin position="107"/>
        <end position="329"/>
    </location>
</feature>
<evidence type="ECO:0000256" key="1">
    <source>
        <dbReference type="SAM" id="Phobius"/>
    </source>
</evidence>
<dbReference type="GO" id="GO:0004519">
    <property type="term" value="F:endonuclease activity"/>
    <property type="evidence" value="ECO:0007669"/>
    <property type="project" value="UniProtKB-KW"/>
</dbReference>
<dbReference type="EMBL" id="JBBDGN010000003">
    <property type="protein sequence ID" value="MEJ1091049.1"/>
    <property type="molecule type" value="Genomic_DNA"/>
</dbReference>
<proteinExistence type="predicted"/>
<dbReference type="RefSeq" id="WP_337318216.1">
    <property type="nucleotide sequence ID" value="NZ_JBBDGN010000003.1"/>
</dbReference>
<sequence length="341" mass="35505">MFRLLGILITVLYAIATAVVVWPQFFHLEHTYPIAQLVSVRGAVTAGFLGVALLFALLLFARPLRGFAASMLIVSLLGALAGGAIGVTRGFGADSLPQKTESSVRVMTWNTAGEAVSADAIAAEVLAQEADIVALPETSEAVGERIAIALREQGHPMWVHHVQYRPEIANGPQAWQTTILISPDLGDYSVIESSADGSSNTGSVPSAVAMPVDGTGPTVVAVHAVAPRAEDMPRWRSDLAWIADQCPGGNVILAGDFNATVDHMAGFGVDGGDMGACRDVATRTGNGMVGTWPAELPELVGVPIDHVMTSDAWTPSGSIVLDDAGGSDHRALVAQLEPAGD</sequence>
<dbReference type="InterPro" id="IPR005135">
    <property type="entry name" value="Endo/exonuclease/phosphatase"/>
</dbReference>